<feature type="transmembrane region" description="Helical" evidence="2">
    <location>
        <begin position="287"/>
        <end position="305"/>
    </location>
</feature>
<keyword evidence="2" id="KW-0472">Membrane</keyword>
<feature type="transmembrane region" description="Helical" evidence="2">
    <location>
        <begin position="219"/>
        <end position="238"/>
    </location>
</feature>
<evidence type="ECO:0000256" key="1">
    <source>
        <dbReference type="ARBA" id="ARBA00004141"/>
    </source>
</evidence>
<dbReference type="EMBL" id="CP062983">
    <property type="protein sequence ID" value="QPC83606.1"/>
    <property type="molecule type" value="Genomic_DNA"/>
</dbReference>
<dbReference type="PANTHER" id="PTHR38454:SF1">
    <property type="entry name" value="INTEGRAL MEMBRANE PROTEIN"/>
    <property type="match status" value="1"/>
</dbReference>
<name>A0A7S8EAY7_9CHLR</name>
<dbReference type="Pfam" id="PF09586">
    <property type="entry name" value="YfhO"/>
    <property type="match status" value="1"/>
</dbReference>
<dbReference type="InterPro" id="IPR011759">
    <property type="entry name" value="Cyt_c_oxidase_su2_TM_dom"/>
</dbReference>
<dbReference type="InterPro" id="IPR018580">
    <property type="entry name" value="Uncharacterised_YfhO"/>
</dbReference>
<dbReference type="Proteomes" id="UP000594468">
    <property type="component" value="Chromosome"/>
</dbReference>
<feature type="transmembrane region" description="Helical" evidence="2">
    <location>
        <begin position="96"/>
        <end position="116"/>
    </location>
</feature>
<dbReference type="RefSeq" id="WP_195171672.1">
    <property type="nucleotide sequence ID" value="NZ_CP062983.1"/>
</dbReference>
<evidence type="ECO:0000313" key="5">
    <source>
        <dbReference type="Proteomes" id="UP000594468"/>
    </source>
</evidence>
<dbReference type="PANTHER" id="PTHR38454">
    <property type="entry name" value="INTEGRAL MEMBRANE PROTEIN-RELATED"/>
    <property type="match status" value="1"/>
</dbReference>
<dbReference type="KEGG" id="pmet:G4Y79_04270"/>
<feature type="transmembrane region" description="Helical" evidence="2">
    <location>
        <begin position="317"/>
        <end position="339"/>
    </location>
</feature>
<feature type="transmembrane region" description="Helical" evidence="2">
    <location>
        <begin position="382"/>
        <end position="402"/>
    </location>
</feature>
<feature type="domain" description="Cytochrome oxidase subunit II transmembrane region profile" evidence="3">
    <location>
        <begin position="1"/>
        <end position="34"/>
    </location>
</feature>
<proteinExistence type="predicted"/>
<organism evidence="4 5">
    <name type="scientific">Phototrophicus methaneseepsis</name>
    <dbReference type="NCBI Taxonomy" id="2710758"/>
    <lineage>
        <taxon>Bacteria</taxon>
        <taxon>Bacillati</taxon>
        <taxon>Chloroflexota</taxon>
        <taxon>Candidatus Thermofontia</taxon>
        <taxon>Phototrophicales</taxon>
        <taxon>Phototrophicaceae</taxon>
        <taxon>Phototrophicus</taxon>
    </lineage>
</organism>
<dbReference type="GO" id="GO:0016020">
    <property type="term" value="C:membrane"/>
    <property type="evidence" value="ECO:0007669"/>
    <property type="project" value="UniProtKB-SubCell"/>
</dbReference>
<accession>A0A7S8EAY7</accession>
<protein>
    <submittedName>
        <fullName evidence="4">YfhO family protein</fullName>
    </submittedName>
</protein>
<comment type="subcellular location">
    <subcellularLocation>
        <location evidence="1">Membrane</location>
        <topology evidence="1">Multi-pass membrane protein</topology>
    </subcellularLocation>
</comment>
<evidence type="ECO:0000259" key="3">
    <source>
        <dbReference type="PROSITE" id="PS50999"/>
    </source>
</evidence>
<feature type="transmembrane region" description="Helical" evidence="2">
    <location>
        <begin position="123"/>
        <end position="140"/>
    </location>
</feature>
<feature type="transmembrane region" description="Helical" evidence="2">
    <location>
        <begin position="174"/>
        <end position="207"/>
    </location>
</feature>
<feature type="transmembrane region" description="Helical" evidence="2">
    <location>
        <begin position="919"/>
        <end position="941"/>
    </location>
</feature>
<reference evidence="4 5" key="1">
    <citation type="submission" date="2020-02" db="EMBL/GenBank/DDBJ databases">
        <authorList>
            <person name="Zheng R.K."/>
            <person name="Sun C.M."/>
        </authorList>
    </citation>
    <scope>NUCLEOTIDE SEQUENCE [LARGE SCALE GENOMIC DNA]</scope>
    <source>
        <strain evidence="5">rifampicinis</strain>
    </source>
</reference>
<feature type="transmembrane region" description="Helical" evidence="2">
    <location>
        <begin position="351"/>
        <end position="370"/>
    </location>
</feature>
<feature type="transmembrane region" description="Helical" evidence="2">
    <location>
        <begin position="422"/>
        <end position="440"/>
    </location>
</feature>
<evidence type="ECO:0000313" key="4">
    <source>
        <dbReference type="EMBL" id="QPC83606.1"/>
    </source>
</evidence>
<dbReference type="AlphaFoldDB" id="A0A7S8EAY7"/>
<dbReference type="PROSITE" id="PS50999">
    <property type="entry name" value="COX2_TM"/>
    <property type="match status" value="1"/>
</dbReference>
<keyword evidence="2" id="KW-0812">Transmembrane</keyword>
<gene>
    <name evidence="4" type="ORF">G4Y79_04270</name>
</gene>
<keyword evidence="2" id="KW-1133">Transmembrane helix</keyword>
<evidence type="ECO:0000256" key="2">
    <source>
        <dbReference type="SAM" id="Phobius"/>
    </source>
</evidence>
<sequence>MPRLRTYWPILPYLLIILLALLALPELAFTDRILARGDTFAYFYPYWDARQLAFQAGQLPLWTADIFMGAPLLANPQIGIFYPLNWLVTPFPAPDAVRYSVLMHIILAGIGTYILARRLAGERLPALVAALIFMLGGMLGGHLEQVNQLQGLAWLPWLILVYQEAMTQPRWGRWLLLFGIIWAIQIFTGHTQTTFMAGIAMALYGLVFSLQSKPRLRHLLIAIGVLVGGTILAALLALPQLLPTLELSGMSNRSSFDVYAVTAFSLPLHYLPRALLPSYDGQLFTEYLGYIGIIGMGLAIIGAIMPRSGHSMPRWPWLVLTILGLLLALGRYAPLYWTIGELPGFNLFRVPARWLALYTLGTAMLAAAGLQAMLHGLRPSPTVLSIVLMLLSGLMLLARFVIGTLIDPSEIVGPAVPTSVTMLGWLLALAALIFIIYMAVRLSAWQPRGRFIAKVLIVALAAGELIAAGRIMPYHNLAPREAYLSQTLTTRQLHILNEDDVVPPRVLPISMLAFDPGNRNILEARYAAWGLDERATFNALVAIKKQEMLFPNLPLTWDVPSVDGFGGGVLPTTYYTQFTSLMLPPDSFYRALDGRLGERMASAACRGLCMTDSRYLQMIDAGYLIADKTFDIPYEGVFYDTSLSMPWQAMTLRVEPTFQATEIHLLLPSGVTPPTGEIDLIGDDSEATLSLDSAETVAFEDFTLLRLQVSAPMDVRSIELDDLAIETSEAVETEEAEAEPTAAMHLYAVTLVDSRTGTYWQVPLDGWMRVLSSDIKIYERENTLGRAYMVPNVITVPDTWAGSEEAVAYIRQADFDPAQTAIIHTEAPPQTEAATTTSTTSDATSAGTATITHYEDTRVEISVTSEDGGYLILSDAYYPGWKATMDNTEMPIYRANVMFRAVEVPAGEHVIVFTFEPTMWIVAIGVGVAAWVVILVLLIGLTMSRRGIS</sequence>
<dbReference type="GO" id="GO:0022900">
    <property type="term" value="P:electron transport chain"/>
    <property type="evidence" value="ECO:0007669"/>
    <property type="project" value="InterPro"/>
</dbReference>
<feature type="transmembrane region" description="Helical" evidence="2">
    <location>
        <begin position="452"/>
        <end position="472"/>
    </location>
</feature>
<keyword evidence="5" id="KW-1185">Reference proteome</keyword>